<feature type="transmembrane region" description="Helical" evidence="6">
    <location>
        <begin position="139"/>
        <end position="163"/>
    </location>
</feature>
<feature type="transmembrane region" description="Helical" evidence="6">
    <location>
        <begin position="106"/>
        <end position="127"/>
    </location>
</feature>
<dbReference type="Gene3D" id="1.20.1250.20">
    <property type="entry name" value="MFS general substrate transporter like domains"/>
    <property type="match status" value="1"/>
</dbReference>
<feature type="transmembrane region" description="Helical" evidence="6">
    <location>
        <begin position="169"/>
        <end position="190"/>
    </location>
</feature>
<keyword evidence="5 6" id="KW-0472">Membrane</keyword>
<evidence type="ECO:0000313" key="8">
    <source>
        <dbReference type="EMBL" id="MEF3081566.1"/>
    </source>
</evidence>
<reference evidence="8 9" key="1">
    <citation type="submission" date="2024-01" db="EMBL/GenBank/DDBJ databases">
        <title>Novel species of the genus Luteimonas isolated from rivers.</title>
        <authorList>
            <person name="Lu H."/>
        </authorList>
    </citation>
    <scope>NUCLEOTIDE SEQUENCE [LARGE SCALE GENOMIC DNA]</scope>
    <source>
        <strain evidence="8 9">SMYT11W</strain>
    </source>
</reference>
<dbReference type="Pfam" id="PF07690">
    <property type="entry name" value="MFS_1"/>
    <property type="match status" value="1"/>
</dbReference>
<dbReference type="InterPro" id="IPR036259">
    <property type="entry name" value="MFS_trans_sf"/>
</dbReference>
<feature type="transmembrane region" description="Helical" evidence="6">
    <location>
        <begin position="211"/>
        <end position="233"/>
    </location>
</feature>
<feature type="transmembrane region" description="Helical" evidence="6">
    <location>
        <begin position="245"/>
        <end position="266"/>
    </location>
</feature>
<feature type="transmembrane region" description="Helical" evidence="6">
    <location>
        <begin position="273"/>
        <end position="294"/>
    </location>
</feature>
<protein>
    <submittedName>
        <fullName evidence="8">MFS transporter</fullName>
    </submittedName>
</protein>
<proteinExistence type="predicted"/>
<dbReference type="EMBL" id="JAZHBM010000001">
    <property type="protein sequence ID" value="MEF3081566.1"/>
    <property type="molecule type" value="Genomic_DNA"/>
</dbReference>
<evidence type="ECO:0000256" key="2">
    <source>
        <dbReference type="ARBA" id="ARBA00022475"/>
    </source>
</evidence>
<sequence>MSPEIRNAGRREWAAVLALSLGAFALVAAEFMPVSLLTPIAVDLQVTEGQAGRAIAVSGAFALVTSLLIAPLADRLNRKWLLLGLTLVMVASGTLAALASTYPVFMIGRALIGVAIGGFWSMSAATAMRLVPAHQVPRALALVNGGNALAVVLAAPLGSYFGAIVGWRGAFLSLVPLALVAFVWKAITLPPMPATAVRPAWNVLALLRRPTVTWGMVAVSLFFMGQFALYTYVRTYLETVAHVEVGTLSMLLLLLGVAGVVGTLVIEPFIRRGMYTTLALLPLLMAGIAIALALTGNRLLMTALLLGCWGLFATAAPVAWWTWLARTLPHDSESAGGLMVAAVQLAIASGATLGGLLFDSAGYRITFFASAGLLIACMVAAALTSRAARREADGMRLQTGVVTG</sequence>
<dbReference type="SUPFAM" id="SSF103473">
    <property type="entry name" value="MFS general substrate transporter"/>
    <property type="match status" value="1"/>
</dbReference>
<dbReference type="PANTHER" id="PTHR43124">
    <property type="entry name" value="PURINE EFFLUX PUMP PBUE"/>
    <property type="match status" value="1"/>
</dbReference>
<evidence type="ECO:0000256" key="4">
    <source>
        <dbReference type="ARBA" id="ARBA00022989"/>
    </source>
</evidence>
<dbReference type="InterPro" id="IPR011701">
    <property type="entry name" value="MFS"/>
</dbReference>
<evidence type="ECO:0000256" key="6">
    <source>
        <dbReference type="SAM" id="Phobius"/>
    </source>
</evidence>
<feature type="domain" description="Major facilitator superfamily (MFS) profile" evidence="7">
    <location>
        <begin position="15"/>
        <end position="389"/>
    </location>
</feature>
<comment type="caution">
    <text evidence="8">The sequence shown here is derived from an EMBL/GenBank/DDBJ whole genome shotgun (WGS) entry which is preliminary data.</text>
</comment>
<keyword evidence="9" id="KW-1185">Reference proteome</keyword>
<feature type="transmembrane region" description="Helical" evidence="6">
    <location>
        <begin position="335"/>
        <end position="357"/>
    </location>
</feature>
<name>A0ABU7WC66_9GAMM</name>
<dbReference type="PANTHER" id="PTHR43124:SF5">
    <property type="entry name" value="PURINE RIBONUCLEOSIDE EFFLUX PUMP NEPI"/>
    <property type="match status" value="1"/>
</dbReference>
<dbReference type="PROSITE" id="PS50850">
    <property type="entry name" value="MFS"/>
    <property type="match status" value="1"/>
</dbReference>
<organism evidence="8 9">
    <name type="scientific">Luteimonas flava</name>
    <dbReference type="NCBI Taxonomy" id="3115822"/>
    <lineage>
        <taxon>Bacteria</taxon>
        <taxon>Pseudomonadati</taxon>
        <taxon>Pseudomonadota</taxon>
        <taxon>Gammaproteobacteria</taxon>
        <taxon>Lysobacterales</taxon>
        <taxon>Lysobacteraceae</taxon>
        <taxon>Luteimonas</taxon>
    </lineage>
</organism>
<evidence type="ECO:0000256" key="5">
    <source>
        <dbReference type="ARBA" id="ARBA00023136"/>
    </source>
</evidence>
<keyword evidence="2" id="KW-1003">Cell membrane</keyword>
<keyword evidence="3 6" id="KW-0812">Transmembrane</keyword>
<keyword evidence="4 6" id="KW-1133">Transmembrane helix</keyword>
<gene>
    <name evidence="8" type="ORF">V3391_04990</name>
</gene>
<feature type="transmembrane region" description="Helical" evidence="6">
    <location>
        <begin position="300"/>
        <end position="323"/>
    </location>
</feature>
<feature type="transmembrane region" description="Helical" evidence="6">
    <location>
        <begin position="53"/>
        <end position="73"/>
    </location>
</feature>
<feature type="transmembrane region" description="Helical" evidence="6">
    <location>
        <begin position="80"/>
        <end position="100"/>
    </location>
</feature>
<evidence type="ECO:0000313" key="9">
    <source>
        <dbReference type="Proteomes" id="UP001358324"/>
    </source>
</evidence>
<evidence type="ECO:0000256" key="1">
    <source>
        <dbReference type="ARBA" id="ARBA00004651"/>
    </source>
</evidence>
<comment type="subcellular location">
    <subcellularLocation>
        <location evidence="1">Cell membrane</location>
        <topology evidence="1">Multi-pass membrane protein</topology>
    </subcellularLocation>
</comment>
<dbReference type="Proteomes" id="UP001358324">
    <property type="component" value="Unassembled WGS sequence"/>
</dbReference>
<accession>A0ABU7WC66</accession>
<evidence type="ECO:0000256" key="3">
    <source>
        <dbReference type="ARBA" id="ARBA00022692"/>
    </source>
</evidence>
<dbReference type="InterPro" id="IPR050189">
    <property type="entry name" value="MFS_Efflux_Transporters"/>
</dbReference>
<evidence type="ECO:0000259" key="7">
    <source>
        <dbReference type="PROSITE" id="PS50850"/>
    </source>
</evidence>
<feature type="transmembrane region" description="Helical" evidence="6">
    <location>
        <begin position="363"/>
        <end position="383"/>
    </location>
</feature>
<dbReference type="InterPro" id="IPR020846">
    <property type="entry name" value="MFS_dom"/>
</dbReference>
<dbReference type="RefSeq" id="WP_332077296.1">
    <property type="nucleotide sequence ID" value="NZ_JAZHBM010000001.1"/>
</dbReference>
<dbReference type="CDD" id="cd17324">
    <property type="entry name" value="MFS_NepI_like"/>
    <property type="match status" value="1"/>
</dbReference>